<feature type="transmembrane region" description="Helical" evidence="8">
    <location>
        <begin position="364"/>
        <end position="386"/>
    </location>
</feature>
<evidence type="ECO:0000313" key="10">
    <source>
        <dbReference type="EMBL" id="MBC6449036.1"/>
    </source>
</evidence>
<keyword evidence="6 8" id="KW-1133">Transmembrane helix</keyword>
<name>A0ABR7L8M0_9PSEU</name>
<feature type="domain" description="Major facilitator superfamily (MFS) profile" evidence="9">
    <location>
        <begin position="22"/>
        <end position="490"/>
    </location>
</feature>
<dbReference type="Gene3D" id="1.20.1720.10">
    <property type="entry name" value="Multidrug resistance protein D"/>
    <property type="match status" value="1"/>
</dbReference>
<feature type="transmembrane region" description="Helical" evidence="8">
    <location>
        <begin position="339"/>
        <end position="358"/>
    </location>
</feature>
<keyword evidence="5 8" id="KW-0812">Transmembrane</keyword>
<evidence type="ECO:0000256" key="8">
    <source>
        <dbReference type="SAM" id="Phobius"/>
    </source>
</evidence>
<keyword evidence="3" id="KW-0813">Transport</keyword>
<dbReference type="InterPro" id="IPR011701">
    <property type="entry name" value="MFS"/>
</dbReference>
<feature type="transmembrane region" description="Helical" evidence="8">
    <location>
        <begin position="113"/>
        <end position="135"/>
    </location>
</feature>
<feature type="transmembrane region" description="Helical" evidence="8">
    <location>
        <begin position="208"/>
        <end position="230"/>
    </location>
</feature>
<feature type="transmembrane region" description="Helical" evidence="8">
    <location>
        <begin position="174"/>
        <end position="196"/>
    </location>
</feature>
<feature type="transmembrane region" description="Helical" evidence="8">
    <location>
        <begin position="274"/>
        <end position="298"/>
    </location>
</feature>
<feature type="transmembrane region" description="Helical" evidence="8">
    <location>
        <begin position="464"/>
        <end position="485"/>
    </location>
</feature>
<dbReference type="CDD" id="cd17503">
    <property type="entry name" value="MFS_LmrB_MDR_like"/>
    <property type="match status" value="1"/>
</dbReference>
<dbReference type="InterPro" id="IPR036259">
    <property type="entry name" value="MFS_trans_sf"/>
</dbReference>
<comment type="caution">
    <text evidence="10">The sequence shown here is derived from an EMBL/GenBank/DDBJ whole genome shotgun (WGS) entry which is preliminary data.</text>
</comment>
<dbReference type="PRINTS" id="PR01036">
    <property type="entry name" value="TCRTETB"/>
</dbReference>
<feature type="transmembrane region" description="Helical" evidence="8">
    <location>
        <begin position="310"/>
        <end position="332"/>
    </location>
</feature>
<dbReference type="SUPFAM" id="SSF103473">
    <property type="entry name" value="MFS general substrate transporter"/>
    <property type="match status" value="1"/>
</dbReference>
<evidence type="ECO:0000313" key="11">
    <source>
        <dbReference type="Proteomes" id="UP000734823"/>
    </source>
</evidence>
<protein>
    <submittedName>
        <fullName evidence="10">DHA2 family efflux MFS transporter permease subunit</fullName>
    </submittedName>
</protein>
<reference evidence="10 11" key="1">
    <citation type="submission" date="2020-06" db="EMBL/GenBank/DDBJ databases">
        <title>Actinokineospora xiongansis sp. nov., isolated from soil of Baiyangdian.</title>
        <authorList>
            <person name="Zhang X."/>
        </authorList>
    </citation>
    <scope>NUCLEOTIDE SEQUENCE [LARGE SCALE GENOMIC DNA]</scope>
    <source>
        <strain evidence="10 11">HBU206404</strain>
    </source>
</reference>
<evidence type="ECO:0000256" key="4">
    <source>
        <dbReference type="ARBA" id="ARBA00022475"/>
    </source>
</evidence>
<dbReference type="Gene3D" id="1.20.1250.20">
    <property type="entry name" value="MFS general substrate transporter like domains"/>
    <property type="match status" value="1"/>
</dbReference>
<dbReference type="Proteomes" id="UP000734823">
    <property type="component" value="Unassembled WGS sequence"/>
</dbReference>
<dbReference type="PANTHER" id="PTHR42718:SF9">
    <property type="entry name" value="MAJOR FACILITATOR SUPERFAMILY MULTIDRUG TRANSPORTER MFSC"/>
    <property type="match status" value="1"/>
</dbReference>
<comment type="subcellular location">
    <subcellularLocation>
        <location evidence="1">Cell membrane</location>
        <topology evidence="1">Multi-pass membrane protein</topology>
    </subcellularLocation>
</comment>
<organism evidence="10 11">
    <name type="scientific">Actinokineospora xionganensis</name>
    <dbReference type="NCBI Taxonomy" id="2684470"/>
    <lineage>
        <taxon>Bacteria</taxon>
        <taxon>Bacillati</taxon>
        <taxon>Actinomycetota</taxon>
        <taxon>Actinomycetes</taxon>
        <taxon>Pseudonocardiales</taxon>
        <taxon>Pseudonocardiaceae</taxon>
        <taxon>Actinokineospora</taxon>
    </lineage>
</organism>
<feature type="transmembrane region" description="Helical" evidence="8">
    <location>
        <begin position="407"/>
        <end position="429"/>
    </location>
</feature>
<comment type="similarity">
    <text evidence="2">Belongs to the major facilitator superfamily. EmrB family.</text>
</comment>
<keyword evidence="7 8" id="KW-0472">Membrane</keyword>
<evidence type="ECO:0000256" key="2">
    <source>
        <dbReference type="ARBA" id="ARBA00008537"/>
    </source>
</evidence>
<proteinExistence type="inferred from homology"/>
<feature type="transmembrane region" description="Helical" evidence="8">
    <location>
        <begin position="147"/>
        <end position="168"/>
    </location>
</feature>
<dbReference type="PROSITE" id="PS50850">
    <property type="entry name" value="MFS"/>
    <property type="match status" value="1"/>
</dbReference>
<feature type="transmembrane region" description="Helical" evidence="8">
    <location>
        <begin position="87"/>
        <end position="107"/>
    </location>
</feature>
<evidence type="ECO:0000256" key="6">
    <source>
        <dbReference type="ARBA" id="ARBA00022989"/>
    </source>
</evidence>
<dbReference type="InterPro" id="IPR020846">
    <property type="entry name" value="MFS_dom"/>
</dbReference>
<evidence type="ECO:0000259" key="9">
    <source>
        <dbReference type="PROSITE" id="PS50850"/>
    </source>
</evidence>
<dbReference type="PANTHER" id="PTHR42718">
    <property type="entry name" value="MAJOR FACILITATOR SUPERFAMILY MULTIDRUG TRANSPORTER MFSC"/>
    <property type="match status" value="1"/>
</dbReference>
<accession>A0ABR7L8M0</accession>
<keyword evidence="11" id="KW-1185">Reference proteome</keyword>
<dbReference type="NCBIfam" id="TIGR00711">
    <property type="entry name" value="efflux_EmrB"/>
    <property type="match status" value="1"/>
</dbReference>
<feature type="transmembrane region" description="Helical" evidence="8">
    <location>
        <begin position="20"/>
        <end position="46"/>
    </location>
</feature>
<evidence type="ECO:0000256" key="3">
    <source>
        <dbReference type="ARBA" id="ARBA00022448"/>
    </source>
</evidence>
<dbReference type="Pfam" id="PF07690">
    <property type="entry name" value="MFS_1"/>
    <property type="match status" value="1"/>
</dbReference>
<feature type="transmembrane region" description="Helical" evidence="8">
    <location>
        <begin position="58"/>
        <end position="80"/>
    </location>
</feature>
<dbReference type="RefSeq" id="WP_187221498.1">
    <property type="nucleotide sequence ID" value="NZ_JABVED010000009.1"/>
</dbReference>
<evidence type="ECO:0000256" key="7">
    <source>
        <dbReference type="ARBA" id="ARBA00023136"/>
    </source>
</evidence>
<sequence>MTRAEPKPDARPDKLDAVVWRAAIVVVIGSFMAILDTTVVNVALPALTAEFHTSFATIHWVVTGYMLALTMAIPVTGWACDRFGARALYLVAIALFMLGSILAATAWSVGSLIAFRVVQGLGAGMLGPAGTTILVKAAGPRRVGRVMGVLGVPMLLGPITGPIVGGWLVDAADWRWIFLINIPISVVAFVLAWRMLPRDEPESAEPFDFLGMLLLSPGLALVIFSAVLIASGTGAAAGWLPGVVGVLGIAGFLVRATRIGNPLIDLALFKDRTFTISAIGLSIFFVGFLGGGLLYPAYFLLARGESALQAGLLLVPSSVGAMIAIPMCGLLADKFGPGRVVLSGLVLILPSLAVFTQVTAATPYWPLVLAMFVMGLGMGATMIPLMSAAMLNLTSRQVARASTTLSILQQASGAVGAAVLSMILAGSLAGKFGVPTERGQAAATEAMDHLSTRDAAAALVADSFATTFACALGLVALCLVPAFLLPRRPAPAPVDEPIEVPA</sequence>
<evidence type="ECO:0000256" key="1">
    <source>
        <dbReference type="ARBA" id="ARBA00004651"/>
    </source>
</evidence>
<keyword evidence="4" id="KW-1003">Cell membrane</keyword>
<evidence type="ECO:0000256" key="5">
    <source>
        <dbReference type="ARBA" id="ARBA00022692"/>
    </source>
</evidence>
<gene>
    <name evidence="10" type="ORF">GPZ80_17860</name>
</gene>
<dbReference type="EMBL" id="JABVED010000009">
    <property type="protein sequence ID" value="MBC6449036.1"/>
    <property type="molecule type" value="Genomic_DNA"/>
</dbReference>
<dbReference type="InterPro" id="IPR004638">
    <property type="entry name" value="EmrB-like"/>
</dbReference>
<feature type="transmembrane region" description="Helical" evidence="8">
    <location>
        <begin position="236"/>
        <end position="254"/>
    </location>
</feature>